<dbReference type="AlphaFoldDB" id="A0A413VRJ6"/>
<accession>A0A413VRJ6</accession>
<protein>
    <submittedName>
        <fullName evidence="1">Uncharacterized protein</fullName>
    </submittedName>
</protein>
<evidence type="ECO:0000313" key="2">
    <source>
        <dbReference type="Proteomes" id="UP000284883"/>
    </source>
</evidence>
<evidence type="ECO:0000313" key="1">
    <source>
        <dbReference type="EMBL" id="RHB36237.1"/>
    </source>
</evidence>
<name>A0A413VRJ6_9FIRM</name>
<dbReference type="EMBL" id="QSGQ01000010">
    <property type="protein sequence ID" value="RHB36237.1"/>
    <property type="molecule type" value="Genomic_DNA"/>
</dbReference>
<gene>
    <name evidence="1" type="ORF">DW885_13045</name>
</gene>
<proteinExistence type="predicted"/>
<dbReference type="RefSeq" id="WP_118001501.1">
    <property type="nucleotide sequence ID" value="NZ_QRWS01000005.1"/>
</dbReference>
<organism evidence="1 2">
    <name type="scientific">Dorea formicigenerans</name>
    <dbReference type="NCBI Taxonomy" id="39486"/>
    <lineage>
        <taxon>Bacteria</taxon>
        <taxon>Bacillati</taxon>
        <taxon>Bacillota</taxon>
        <taxon>Clostridia</taxon>
        <taxon>Lachnospirales</taxon>
        <taxon>Lachnospiraceae</taxon>
        <taxon>Dorea</taxon>
    </lineage>
</organism>
<comment type="caution">
    <text evidence="1">The sequence shown here is derived from an EMBL/GenBank/DDBJ whole genome shotgun (WGS) entry which is preliminary data.</text>
</comment>
<sequence length="130" mass="15293">MTWQFNDEKVMGNLYSFMGESRKEYLPHGVTENEFLERLDPLELEKMQKDIDYSMIRRKSFNDARVLKKSQVIIDATELDEGYQKKNDYYLSQCYNRGKVDELVKSEVSVISTSDFLSGNCSVRWAELTH</sequence>
<reference evidence="1 2" key="1">
    <citation type="submission" date="2018-08" db="EMBL/GenBank/DDBJ databases">
        <title>A genome reference for cultivated species of the human gut microbiota.</title>
        <authorList>
            <person name="Zou Y."/>
            <person name="Xue W."/>
            <person name="Luo G."/>
        </authorList>
    </citation>
    <scope>NUCLEOTIDE SEQUENCE [LARGE SCALE GENOMIC DNA]</scope>
    <source>
        <strain evidence="1 2">AM40-15AC</strain>
    </source>
</reference>
<dbReference type="Proteomes" id="UP000284883">
    <property type="component" value="Unassembled WGS sequence"/>
</dbReference>